<dbReference type="PANTHER" id="PTHR24096:SF353">
    <property type="entry name" value="GH16244P-RELATED"/>
    <property type="match status" value="1"/>
</dbReference>
<comment type="caution">
    <text evidence="5">The sequence shown here is derived from an EMBL/GenBank/DDBJ whole genome shotgun (WGS) entry which is preliminary data.</text>
</comment>
<protein>
    <recommendedName>
        <fullName evidence="7">AMP-dependent synthetase/ligase domain-containing protein</fullName>
    </recommendedName>
</protein>
<dbReference type="InterPro" id="IPR025110">
    <property type="entry name" value="AMP-bd_C"/>
</dbReference>
<organism evidence="5 6">
    <name type="scientific">Tigriopus californicus</name>
    <name type="common">Marine copepod</name>
    <dbReference type="NCBI Taxonomy" id="6832"/>
    <lineage>
        <taxon>Eukaryota</taxon>
        <taxon>Metazoa</taxon>
        <taxon>Ecdysozoa</taxon>
        <taxon>Arthropoda</taxon>
        <taxon>Crustacea</taxon>
        <taxon>Multicrustacea</taxon>
        <taxon>Hexanauplia</taxon>
        <taxon>Copepoda</taxon>
        <taxon>Harpacticoida</taxon>
        <taxon>Harpacticidae</taxon>
        <taxon>Tigriopus</taxon>
    </lineage>
</organism>
<dbReference type="OMA" id="GMEITHY"/>
<dbReference type="PANTHER" id="PTHR24096">
    <property type="entry name" value="LONG-CHAIN-FATTY-ACID--COA LIGASE"/>
    <property type="match status" value="1"/>
</dbReference>
<feature type="domain" description="AMP-dependent synthetase/ligase" evidence="3">
    <location>
        <begin position="23"/>
        <end position="365"/>
    </location>
</feature>
<sequence length="508" mass="56736">MALAEAGIPTSDKSLGPKQINLGDIDPLSRRFASILYQHGLRRGDYCQIVWPNTSLFQIAVLGIWLCEAIPSLCDYTFRAKGLALQMQDANPKVILATQYNLDTVEESLKIWNKSTNEVPIIVLGKNDPKLDKYPNFEGMVNDKKMRPPVPRQGPFLRDNVAALFWSSGTTGNPKGIQQTYNLFLHHMMPSKFITGIVIQSTLFFHIGGFVTPLHSVFHHTDYFFNGEDIAPDCLNILRAVDKFKPEFLVIGTHHCNQMIALRPDVIANLDLKSIKVVAPLGSTVHSEMIRDVKILFPNCVGCLNLYNMSELGPMVAFNMSPRALGGIGTGNIVKIADPDTGEALGPHQVGEIQVKPIFHMKGYLNRPKETAEFFGADGFCRTGDNGHYDEEGYLYYDNRLKDLMKPDNKHVYPMQIEDVMQRHPEVLEACAFGRPHPTAVEMVTAAVVLVSGSKLTEQDIKDMVANELESYKHLHGGVVFVKDGLPKNEQGKFLRKEMIKFVPNAKV</sequence>
<reference evidence="5 6" key="1">
    <citation type="journal article" date="2018" name="Nat. Ecol. Evol.">
        <title>Genomic signatures of mitonuclear coevolution across populations of Tigriopus californicus.</title>
        <authorList>
            <person name="Barreto F.S."/>
            <person name="Watson E.T."/>
            <person name="Lima T.G."/>
            <person name="Willett C.S."/>
            <person name="Edmands S."/>
            <person name="Li W."/>
            <person name="Burton R.S."/>
        </authorList>
    </citation>
    <scope>NUCLEOTIDE SEQUENCE [LARGE SCALE GENOMIC DNA]</scope>
    <source>
        <strain evidence="5 6">San Diego</strain>
    </source>
</reference>
<keyword evidence="2" id="KW-0576">Peroxisome</keyword>
<dbReference type="Pfam" id="PF13193">
    <property type="entry name" value="AMP-binding_C"/>
    <property type="match status" value="1"/>
</dbReference>
<dbReference type="InterPro" id="IPR020845">
    <property type="entry name" value="AMP-binding_CS"/>
</dbReference>
<dbReference type="Gene3D" id="3.30.300.30">
    <property type="match status" value="1"/>
</dbReference>
<name>A0A553PP56_TIGCA</name>
<dbReference type="GO" id="GO:0005777">
    <property type="term" value="C:peroxisome"/>
    <property type="evidence" value="ECO:0007669"/>
    <property type="project" value="UniProtKB-SubCell"/>
</dbReference>
<evidence type="ECO:0008006" key="7">
    <source>
        <dbReference type="Google" id="ProtNLM"/>
    </source>
</evidence>
<evidence type="ECO:0000313" key="6">
    <source>
        <dbReference type="Proteomes" id="UP000318571"/>
    </source>
</evidence>
<evidence type="ECO:0000313" key="5">
    <source>
        <dbReference type="EMBL" id="TRY79463.1"/>
    </source>
</evidence>
<dbReference type="STRING" id="6832.A0A553PP56"/>
<dbReference type="PROSITE" id="PS00455">
    <property type="entry name" value="AMP_BINDING"/>
    <property type="match status" value="1"/>
</dbReference>
<feature type="domain" description="AMP-binding enzyme C-terminal" evidence="4">
    <location>
        <begin position="416"/>
        <end position="493"/>
    </location>
</feature>
<comment type="subcellular location">
    <subcellularLocation>
        <location evidence="1">Peroxisome</location>
    </subcellularLocation>
</comment>
<dbReference type="GO" id="GO:0046949">
    <property type="term" value="P:fatty-acyl-CoA biosynthetic process"/>
    <property type="evidence" value="ECO:0007669"/>
    <property type="project" value="TreeGrafter"/>
</dbReference>
<dbReference type="AlphaFoldDB" id="A0A553PP56"/>
<dbReference type="InterPro" id="IPR000873">
    <property type="entry name" value="AMP-dep_synth/lig_dom"/>
</dbReference>
<keyword evidence="6" id="KW-1185">Reference proteome</keyword>
<evidence type="ECO:0000259" key="4">
    <source>
        <dbReference type="Pfam" id="PF13193"/>
    </source>
</evidence>
<dbReference type="EMBL" id="VCGU01000002">
    <property type="protein sequence ID" value="TRY79463.1"/>
    <property type="molecule type" value="Genomic_DNA"/>
</dbReference>
<evidence type="ECO:0000259" key="3">
    <source>
        <dbReference type="Pfam" id="PF00501"/>
    </source>
</evidence>
<dbReference type="GO" id="GO:0004467">
    <property type="term" value="F:long-chain fatty acid-CoA ligase activity"/>
    <property type="evidence" value="ECO:0007669"/>
    <property type="project" value="TreeGrafter"/>
</dbReference>
<dbReference type="Proteomes" id="UP000318571">
    <property type="component" value="Chromosome 6"/>
</dbReference>
<evidence type="ECO:0000256" key="2">
    <source>
        <dbReference type="ARBA" id="ARBA00023140"/>
    </source>
</evidence>
<accession>A0A553PP56</accession>
<dbReference type="InterPro" id="IPR042099">
    <property type="entry name" value="ANL_N_sf"/>
</dbReference>
<dbReference type="InterPro" id="IPR045851">
    <property type="entry name" value="AMP-bd_C_sf"/>
</dbReference>
<dbReference type="SUPFAM" id="SSF56801">
    <property type="entry name" value="Acetyl-CoA synthetase-like"/>
    <property type="match status" value="1"/>
</dbReference>
<dbReference type="Gene3D" id="3.40.50.12780">
    <property type="entry name" value="N-terminal domain of ligase-like"/>
    <property type="match status" value="1"/>
</dbReference>
<dbReference type="Pfam" id="PF00501">
    <property type="entry name" value="AMP-binding"/>
    <property type="match status" value="1"/>
</dbReference>
<proteinExistence type="predicted"/>
<gene>
    <name evidence="5" type="ORF">TCAL_06787</name>
</gene>
<evidence type="ECO:0000256" key="1">
    <source>
        <dbReference type="ARBA" id="ARBA00004275"/>
    </source>
</evidence>